<feature type="transmembrane region" description="Helical" evidence="9">
    <location>
        <begin position="216"/>
        <end position="234"/>
    </location>
</feature>
<evidence type="ECO:0000256" key="6">
    <source>
        <dbReference type="ARBA" id="ARBA00022777"/>
    </source>
</evidence>
<dbReference type="Proteomes" id="UP001056535">
    <property type="component" value="Chromosome"/>
</dbReference>
<evidence type="ECO:0000256" key="3">
    <source>
        <dbReference type="ARBA" id="ARBA00022553"/>
    </source>
</evidence>
<keyword evidence="3" id="KW-0597">Phosphoprotein</keyword>
<dbReference type="Pfam" id="PF02518">
    <property type="entry name" value="HATPase_c"/>
    <property type="match status" value="1"/>
</dbReference>
<dbReference type="Pfam" id="PF07730">
    <property type="entry name" value="HisKA_3"/>
    <property type="match status" value="1"/>
</dbReference>
<keyword evidence="6 11" id="KW-0418">Kinase</keyword>
<dbReference type="SMART" id="SM00387">
    <property type="entry name" value="HATPase_c"/>
    <property type="match status" value="1"/>
</dbReference>
<evidence type="ECO:0000313" key="12">
    <source>
        <dbReference type="Proteomes" id="UP001056535"/>
    </source>
</evidence>
<dbReference type="RefSeq" id="WP_252619937.1">
    <property type="nucleotide sequence ID" value="NZ_CP099490.1"/>
</dbReference>
<dbReference type="PANTHER" id="PTHR24421:SF10">
    <property type="entry name" value="NITRATE_NITRITE SENSOR PROTEIN NARQ"/>
    <property type="match status" value="1"/>
</dbReference>
<comment type="catalytic activity">
    <reaction evidence="1">
        <text>ATP + protein L-histidine = ADP + protein N-phospho-L-histidine.</text>
        <dbReference type="EC" id="2.7.13.3"/>
    </reaction>
</comment>
<feature type="transmembrane region" description="Helical" evidence="9">
    <location>
        <begin position="140"/>
        <end position="158"/>
    </location>
</feature>
<dbReference type="GO" id="GO:0016301">
    <property type="term" value="F:kinase activity"/>
    <property type="evidence" value="ECO:0007669"/>
    <property type="project" value="UniProtKB-KW"/>
</dbReference>
<dbReference type="Gene3D" id="1.20.5.1930">
    <property type="match status" value="1"/>
</dbReference>
<reference evidence="11" key="1">
    <citation type="submission" date="2022-06" db="EMBL/GenBank/DDBJ databases">
        <title>Ornithinimicrobium JY.X270.</title>
        <authorList>
            <person name="Huang Y."/>
        </authorList>
    </citation>
    <scope>NUCLEOTIDE SEQUENCE</scope>
    <source>
        <strain evidence="11">JY.X270</strain>
    </source>
</reference>
<sequence>MNESRTASLVVWMVPVVSTAMLVAGLVLHARTAALDRAAYPLYLADVWVAVIMVPLGAWLYSRGAPRGMVTVLLLQGSLSVCGFTGELAAYDVASDGTLSGVGAAAAWISTFTWAPYLLLLTWLPLLWPDGQLPPRWGRALLGVVLSLLGIAAVAAALRPGPVADRPGVVNPLGVDSTVLTAVGEACLAFVVLVMMPLCVGTAVVRAVRRHEGTSVAVAFVVLAAAVLTQSLLAYPWNDIVVAAAFTLVAGALVAAEQRAGLLRAWRADAQRATRVRDEERRRVRLDLHDGLGPELAGISLGLTAVSLDVDDSRVRAELTQLRDDLGNAVSEVRRIVDGLRPATLAERGLVGALESRAERLAAAGFTVELDLRLDGVSLGPETEVAAFRVADEALSNAVRHSGADTLTVRGHVVGREVIVEIADDGNGQVRQAAEGLGLQSMHARARSVGAVLTLQSDPAAGTRVRFVVPVTPAPTAAGAGPS</sequence>
<keyword evidence="8" id="KW-0902">Two-component regulatory system</keyword>
<protein>
    <recommendedName>
        <fullName evidence="2">histidine kinase</fullName>
        <ecNumber evidence="2">2.7.13.3</ecNumber>
    </recommendedName>
</protein>
<feature type="transmembrane region" description="Helical" evidence="9">
    <location>
        <begin position="40"/>
        <end position="61"/>
    </location>
</feature>
<evidence type="ECO:0000256" key="4">
    <source>
        <dbReference type="ARBA" id="ARBA00022679"/>
    </source>
</evidence>
<evidence type="ECO:0000259" key="10">
    <source>
        <dbReference type="SMART" id="SM00387"/>
    </source>
</evidence>
<feature type="transmembrane region" description="Helical" evidence="9">
    <location>
        <begin position="178"/>
        <end position="204"/>
    </location>
</feature>
<feature type="transmembrane region" description="Helical" evidence="9">
    <location>
        <begin position="106"/>
        <end position="128"/>
    </location>
</feature>
<dbReference type="EC" id="2.7.13.3" evidence="2"/>
<evidence type="ECO:0000256" key="8">
    <source>
        <dbReference type="ARBA" id="ARBA00023012"/>
    </source>
</evidence>
<dbReference type="InterPro" id="IPR050482">
    <property type="entry name" value="Sensor_HK_TwoCompSys"/>
</dbReference>
<evidence type="ECO:0000256" key="9">
    <source>
        <dbReference type="SAM" id="Phobius"/>
    </source>
</evidence>
<evidence type="ECO:0000256" key="5">
    <source>
        <dbReference type="ARBA" id="ARBA00022741"/>
    </source>
</evidence>
<dbReference type="InterPro" id="IPR011712">
    <property type="entry name" value="Sig_transdc_His_kin_sub3_dim/P"/>
</dbReference>
<keyword evidence="7" id="KW-0067">ATP-binding</keyword>
<feature type="transmembrane region" description="Helical" evidence="9">
    <location>
        <begin position="68"/>
        <end position="86"/>
    </location>
</feature>
<proteinExistence type="predicted"/>
<accession>A0ABY4YFH1</accession>
<organism evidence="11 12">
    <name type="scientific">Ornithinimicrobium cryptoxanthini</name>
    <dbReference type="NCBI Taxonomy" id="2934161"/>
    <lineage>
        <taxon>Bacteria</taxon>
        <taxon>Bacillati</taxon>
        <taxon>Actinomycetota</taxon>
        <taxon>Actinomycetes</taxon>
        <taxon>Micrococcales</taxon>
        <taxon>Ornithinimicrobiaceae</taxon>
        <taxon>Ornithinimicrobium</taxon>
    </lineage>
</organism>
<keyword evidence="12" id="KW-1185">Reference proteome</keyword>
<evidence type="ECO:0000256" key="2">
    <source>
        <dbReference type="ARBA" id="ARBA00012438"/>
    </source>
</evidence>
<keyword evidence="9" id="KW-0472">Membrane</keyword>
<gene>
    <name evidence="11" type="ORF">NF557_12935</name>
</gene>
<keyword evidence="5" id="KW-0547">Nucleotide-binding</keyword>
<feature type="transmembrane region" description="Helical" evidence="9">
    <location>
        <begin position="7"/>
        <end position="28"/>
    </location>
</feature>
<keyword evidence="4" id="KW-0808">Transferase</keyword>
<evidence type="ECO:0000256" key="1">
    <source>
        <dbReference type="ARBA" id="ARBA00000085"/>
    </source>
</evidence>
<feature type="transmembrane region" description="Helical" evidence="9">
    <location>
        <begin position="240"/>
        <end position="256"/>
    </location>
</feature>
<dbReference type="Gene3D" id="3.30.565.10">
    <property type="entry name" value="Histidine kinase-like ATPase, C-terminal domain"/>
    <property type="match status" value="1"/>
</dbReference>
<evidence type="ECO:0000256" key="7">
    <source>
        <dbReference type="ARBA" id="ARBA00022840"/>
    </source>
</evidence>
<dbReference type="PANTHER" id="PTHR24421">
    <property type="entry name" value="NITRATE/NITRITE SENSOR PROTEIN NARX-RELATED"/>
    <property type="match status" value="1"/>
</dbReference>
<dbReference type="InterPro" id="IPR036890">
    <property type="entry name" value="HATPase_C_sf"/>
</dbReference>
<dbReference type="SUPFAM" id="SSF55874">
    <property type="entry name" value="ATPase domain of HSP90 chaperone/DNA topoisomerase II/histidine kinase"/>
    <property type="match status" value="1"/>
</dbReference>
<dbReference type="EMBL" id="CP099490">
    <property type="protein sequence ID" value="USQ75511.1"/>
    <property type="molecule type" value="Genomic_DNA"/>
</dbReference>
<dbReference type="InterPro" id="IPR003594">
    <property type="entry name" value="HATPase_dom"/>
</dbReference>
<feature type="domain" description="Histidine kinase/HSP90-like ATPase" evidence="10">
    <location>
        <begin position="382"/>
        <end position="473"/>
    </location>
</feature>
<dbReference type="CDD" id="cd16917">
    <property type="entry name" value="HATPase_UhpB-NarQ-NarX-like"/>
    <property type="match status" value="1"/>
</dbReference>
<keyword evidence="9" id="KW-1133">Transmembrane helix</keyword>
<keyword evidence="9" id="KW-0812">Transmembrane</keyword>
<name>A0ABY4YFH1_9MICO</name>
<evidence type="ECO:0000313" key="11">
    <source>
        <dbReference type="EMBL" id="USQ75511.1"/>
    </source>
</evidence>